<keyword evidence="8" id="KW-1185">Reference proteome</keyword>
<dbReference type="InterPro" id="IPR000719">
    <property type="entry name" value="Prot_kinase_dom"/>
</dbReference>
<dbReference type="GO" id="GO:0004674">
    <property type="term" value="F:protein serine/threonine kinase activity"/>
    <property type="evidence" value="ECO:0007669"/>
    <property type="project" value="TreeGrafter"/>
</dbReference>
<keyword evidence="3 7" id="KW-0418">Kinase</keyword>
<evidence type="ECO:0000313" key="7">
    <source>
        <dbReference type="EMBL" id="TFL01362.1"/>
    </source>
</evidence>
<dbReference type="EMBL" id="ML178825">
    <property type="protein sequence ID" value="TFL01362.1"/>
    <property type="molecule type" value="Genomic_DNA"/>
</dbReference>
<dbReference type="InterPro" id="IPR051681">
    <property type="entry name" value="Ser/Thr_Kinases-Pseudokinases"/>
</dbReference>
<dbReference type="PANTHER" id="PTHR44329">
    <property type="entry name" value="SERINE/THREONINE-PROTEIN KINASE TNNI3K-RELATED"/>
    <property type="match status" value="1"/>
</dbReference>
<dbReference type="PROSITE" id="PS50011">
    <property type="entry name" value="PROTEIN_KINASE_DOM"/>
    <property type="match status" value="1"/>
</dbReference>
<evidence type="ECO:0000256" key="3">
    <source>
        <dbReference type="ARBA" id="ARBA00022777"/>
    </source>
</evidence>
<evidence type="ECO:0000256" key="2">
    <source>
        <dbReference type="ARBA" id="ARBA00022741"/>
    </source>
</evidence>
<organism evidence="7 8">
    <name type="scientific">Pterulicium gracile</name>
    <dbReference type="NCBI Taxonomy" id="1884261"/>
    <lineage>
        <taxon>Eukaryota</taxon>
        <taxon>Fungi</taxon>
        <taxon>Dikarya</taxon>
        <taxon>Basidiomycota</taxon>
        <taxon>Agaricomycotina</taxon>
        <taxon>Agaricomycetes</taxon>
        <taxon>Agaricomycetidae</taxon>
        <taxon>Agaricales</taxon>
        <taxon>Pleurotineae</taxon>
        <taxon>Pterulaceae</taxon>
        <taxon>Pterulicium</taxon>
    </lineage>
</organism>
<dbReference type="SUPFAM" id="SSF56112">
    <property type="entry name" value="Protein kinase-like (PK-like)"/>
    <property type="match status" value="1"/>
</dbReference>
<evidence type="ECO:0000313" key="8">
    <source>
        <dbReference type="Proteomes" id="UP000305067"/>
    </source>
</evidence>
<dbReference type="OrthoDB" id="4062651at2759"/>
<dbReference type="PANTHER" id="PTHR44329:SF288">
    <property type="entry name" value="MITOGEN-ACTIVATED PROTEIN KINASE KINASE KINASE 20"/>
    <property type="match status" value="1"/>
</dbReference>
<feature type="compositionally biased region" description="Acidic residues" evidence="5">
    <location>
        <begin position="56"/>
        <end position="101"/>
    </location>
</feature>
<evidence type="ECO:0000259" key="6">
    <source>
        <dbReference type="PROSITE" id="PS50011"/>
    </source>
</evidence>
<sequence>MDVDEEGDDVSVVSAEEEDDEVVEGDVSIDEADVSVDGSEISVDEGDVSVDGSDVSIDEAAEDDASVDEAASEAASEDIQDGEEEDAEADAEGDEEMDDYDLTDATKTSLLRLRRPHLLQLCEARSIEETGTKAQLADALLAWRDDRSAPPDSTATVRPPSTKVPTHRRRSSRSSAIKTPTQRTPVPILERSHRVHLDEPRTPPVVSGSGAPEGELELDLESLGLDDREIPPDKLTKMEKIGSGGFKDVFVGKYKGRKVAIAEFRGQLSSMDIKELKLLGGFNHPNIVRFIGVSIPENTKDVPVMIVSELCSNGDLFDYVRNIESPPTLYKVLSIMLDIAHGLAYLHACKPSVIHRDCKSSNILITSKGVAKIADFGLAKVKQSTRSMVRSLVGTVNWQAPELWHAHPKYNHKVDVFSCGMVYWEMMQWAVPGSQRKYPWEGMNEHAIYEIVGQKRQRPPVGALRKHWGNSIVDLVERMWAHEHQDRPTMDEVVQELEVLVKEARR</sequence>
<keyword evidence="4" id="KW-0067">ATP-binding</keyword>
<dbReference type="Gene3D" id="1.10.510.10">
    <property type="entry name" value="Transferase(Phosphotransferase) domain 1"/>
    <property type="match status" value="1"/>
</dbReference>
<gene>
    <name evidence="7" type="ORF">BDV98DRAFT_507839</name>
</gene>
<keyword evidence="2" id="KW-0547">Nucleotide-binding</keyword>
<name>A0A5C3QI08_9AGAR</name>
<dbReference type="GO" id="GO:0005524">
    <property type="term" value="F:ATP binding"/>
    <property type="evidence" value="ECO:0007669"/>
    <property type="project" value="UniProtKB-KW"/>
</dbReference>
<feature type="compositionally biased region" description="Acidic residues" evidence="5">
    <location>
        <begin position="1"/>
        <end position="34"/>
    </location>
</feature>
<dbReference type="InterPro" id="IPR011009">
    <property type="entry name" value="Kinase-like_dom_sf"/>
</dbReference>
<evidence type="ECO:0000256" key="4">
    <source>
        <dbReference type="ARBA" id="ARBA00022840"/>
    </source>
</evidence>
<dbReference type="STRING" id="1884261.A0A5C3QI08"/>
<proteinExistence type="predicted"/>
<feature type="compositionally biased region" description="Polar residues" evidence="5">
    <location>
        <begin position="173"/>
        <end position="183"/>
    </location>
</feature>
<accession>A0A5C3QI08</accession>
<dbReference type="Pfam" id="PF07714">
    <property type="entry name" value="PK_Tyr_Ser-Thr"/>
    <property type="match status" value="1"/>
</dbReference>
<dbReference type="Proteomes" id="UP000305067">
    <property type="component" value="Unassembled WGS sequence"/>
</dbReference>
<keyword evidence="1" id="KW-0808">Transferase</keyword>
<evidence type="ECO:0000256" key="1">
    <source>
        <dbReference type="ARBA" id="ARBA00022679"/>
    </source>
</evidence>
<dbReference type="CDD" id="cd13999">
    <property type="entry name" value="STKc_MAP3K-like"/>
    <property type="match status" value="1"/>
</dbReference>
<feature type="region of interest" description="Disordered" evidence="5">
    <location>
        <begin position="147"/>
        <end position="183"/>
    </location>
</feature>
<protein>
    <submittedName>
        <fullName evidence="7">Kinase-like domain-containing protein</fullName>
    </submittedName>
</protein>
<reference evidence="7 8" key="1">
    <citation type="journal article" date="2019" name="Nat. Ecol. Evol.">
        <title>Megaphylogeny resolves global patterns of mushroom evolution.</title>
        <authorList>
            <person name="Varga T."/>
            <person name="Krizsan K."/>
            <person name="Foldi C."/>
            <person name="Dima B."/>
            <person name="Sanchez-Garcia M."/>
            <person name="Sanchez-Ramirez S."/>
            <person name="Szollosi G.J."/>
            <person name="Szarkandi J.G."/>
            <person name="Papp V."/>
            <person name="Albert L."/>
            <person name="Andreopoulos W."/>
            <person name="Angelini C."/>
            <person name="Antonin V."/>
            <person name="Barry K.W."/>
            <person name="Bougher N.L."/>
            <person name="Buchanan P."/>
            <person name="Buyck B."/>
            <person name="Bense V."/>
            <person name="Catcheside P."/>
            <person name="Chovatia M."/>
            <person name="Cooper J."/>
            <person name="Damon W."/>
            <person name="Desjardin D."/>
            <person name="Finy P."/>
            <person name="Geml J."/>
            <person name="Haridas S."/>
            <person name="Hughes K."/>
            <person name="Justo A."/>
            <person name="Karasinski D."/>
            <person name="Kautmanova I."/>
            <person name="Kiss B."/>
            <person name="Kocsube S."/>
            <person name="Kotiranta H."/>
            <person name="LaButti K.M."/>
            <person name="Lechner B.E."/>
            <person name="Liimatainen K."/>
            <person name="Lipzen A."/>
            <person name="Lukacs Z."/>
            <person name="Mihaltcheva S."/>
            <person name="Morgado L.N."/>
            <person name="Niskanen T."/>
            <person name="Noordeloos M.E."/>
            <person name="Ohm R.A."/>
            <person name="Ortiz-Santana B."/>
            <person name="Ovrebo C."/>
            <person name="Racz N."/>
            <person name="Riley R."/>
            <person name="Savchenko A."/>
            <person name="Shiryaev A."/>
            <person name="Soop K."/>
            <person name="Spirin V."/>
            <person name="Szebenyi C."/>
            <person name="Tomsovsky M."/>
            <person name="Tulloss R.E."/>
            <person name="Uehling J."/>
            <person name="Grigoriev I.V."/>
            <person name="Vagvolgyi C."/>
            <person name="Papp T."/>
            <person name="Martin F.M."/>
            <person name="Miettinen O."/>
            <person name="Hibbett D.S."/>
            <person name="Nagy L.G."/>
        </authorList>
    </citation>
    <scope>NUCLEOTIDE SEQUENCE [LARGE SCALE GENOMIC DNA]</scope>
    <source>
        <strain evidence="7 8">CBS 309.79</strain>
    </source>
</reference>
<feature type="region of interest" description="Disordered" evidence="5">
    <location>
        <begin position="1"/>
        <end position="101"/>
    </location>
</feature>
<dbReference type="InterPro" id="IPR001245">
    <property type="entry name" value="Ser-Thr/Tyr_kinase_cat_dom"/>
</dbReference>
<evidence type="ECO:0000256" key="5">
    <source>
        <dbReference type="SAM" id="MobiDB-lite"/>
    </source>
</evidence>
<dbReference type="Gene3D" id="3.30.200.20">
    <property type="entry name" value="Phosphorylase Kinase, domain 1"/>
    <property type="match status" value="1"/>
</dbReference>
<feature type="domain" description="Protein kinase" evidence="6">
    <location>
        <begin position="235"/>
        <end position="500"/>
    </location>
</feature>
<dbReference type="AlphaFoldDB" id="A0A5C3QI08"/>